<evidence type="ECO:0000313" key="1">
    <source>
        <dbReference type="EMBL" id="CAK9205667.1"/>
    </source>
</evidence>
<accession>A0ABP0TVG6</accession>
<dbReference type="EMBL" id="OZ019907">
    <property type="protein sequence ID" value="CAK9205667.1"/>
    <property type="molecule type" value="Genomic_DNA"/>
</dbReference>
<keyword evidence="2" id="KW-1185">Reference proteome</keyword>
<evidence type="ECO:0000313" key="2">
    <source>
        <dbReference type="Proteomes" id="UP001497512"/>
    </source>
</evidence>
<sequence>MDLVDCQLWKTEETPVRRHERPVEAASAKKQIRAFDKVKERGILSRTMIFSRRKPKKTIVDSAVHERCWRRSMQFRISFVFCVFSPLTRRGNALPTEFLDCQFWTTEMADVLLKLAANKQIRTLEKEKGRDHVQDQTYSSPKLVKKTRQTDNEIPIQHVAVEQERSARTMSNSMHWERWQLVLLCYCNYNAALEEDSYTVARTDLLLANITDMKKKKKKVAAVRI</sequence>
<protein>
    <submittedName>
        <fullName evidence="1">Uncharacterized protein</fullName>
    </submittedName>
</protein>
<gene>
    <name evidence="1" type="ORF">CSSPTR1EN2_LOCUS7963</name>
</gene>
<proteinExistence type="predicted"/>
<name>A0ABP0TVG6_9BRYO</name>
<organism evidence="1 2">
    <name type="scientific">Sphagnum troendelagicum</name>
    <dbReference type="NCBI Taxonomy" id="128251"/>
    <lineage>
        <taxon>Eukaryota</taxon>
        <taxon>Viridiplantae</taxon>
        <taxon>Streptophyta</taxon>
        <taxon>Embryophyta</taxon>
        <taxon>Bryophyta</taxon>
        <taxon>Sphagnophytina</taxon>
        <taxon>Sphagnopsida</taxon>
        <taxon>Sphagnales</taxon>
        <taxon>Sphagnaceae</taxon>
        <taxon>Sphagnum</taxon>
    </lineage>
</organism>
<dbReference type="Proteomes" id="UP001497512">
    <property type="component" value="Chromosome 15"/>
</dbReference>
<reference evidence="1" key="1">
    <citation type="submission" date="2024-02" db="EMBL/GenBank/DDBJ databases">
        <authorList>
            <consortium name="ELIXIR-Norway"/>
            <consortium name="Elixir Norway"/>
        </authorList>
    </citation>
    <scope>NUCLEOTIDE SEQUENCE</scope>
</reference>